<dbReference type="Proteomes" id="UP001500630">
    <property type="component" value="Unassembled WGS sequence"/>
</dbReference>
<comment type="caution">
    <text evidence="2">The sequence shown here is derived from an EMBL/GenBank/DDBJ whole genome shotgun (WGS) entry which is preliminary data.</text>
</comment>
<dbReference type="EMBL" id="BAABDQ010000020">
    <property type="protein sequence ID" value="GAA3581903.1"/>
    <property type="molecule type" value="Genomic_DNA"/>
</dbReference>
<dbReference type="RefSeq" id="WP_345569253.1">
    <property type="nucleotide sequence ID" value="NZ_BAABDQ010000020.1"/>
</dbReference>
<proteinExistence type="predicted"/>
<dbReference type="InterPro" id="IPR025870">
    <property type="entry name" value="Glyoxalase-like_dom"/>
</dbReference>
<feature type="domain" description="Glyoxalase-like" evidence="1">
    <location>
        <begin position="8"/>
        <end position="218"/>
    </location>
</feature>
<dbReference type="InterPro" id="IPR029068">
    <property type="entry name" value="Glyas_Bleomycin-R_OHBP_Dase"/>
</dbReference>
<organism evidence="2 3">
    <name type="scientific">Nonomuraea rosea</name>
    <dbReference type="NCBI Taxonomy" id="638574"/>
    <lineage>
        <taxon>Bacteria</taxon>
        <taxon>Bacillati</taxon>
        <taxon>Actinomycetota</taxon>
        <taxon>Actinomycetes</taxon>
        <taxon>Streptosporangiales</taxon>
        <taxon>Streptosporangiaceae</taxon>
        <taxon>Nonomuraea</taxon>
    </lineage>
</organism>
<dbReference type="SUPFAM" id="SSF54593">
    <property type="entry name" value="Glyoxalase/Bleomycin resistance protein/Dihydroxybiphenyl dioxygenase"/>
    <property type="match status" value="1"/>
</dbReference>
<gene>
    <name evidence="2" type="ORF">GCM10022419_074300</name>
</gene>
<protein>
    <recommendedName>
        <fullName evidence="1">Glyoxalase-like domain-containing protein</fullName>
    </recommendedName>
</protein>
<evidence type="ECO:0000259" key="1">
    <source>
        <dbReference type="Pfam" id="PF13468"/>
    </source>
</evidence>
<accession>A0ABP6YFN0</accession>
<reference evidence="3" key="1">
    <citation type="journal article" date="2019" name="Int. J. Syst. Evol. Microbiol.">
        <title>The Global Catalogue of Microorganisms (GCM) 10K type strain sequencing project: providing services to taxonomists for standard genome sequencing and annotation.</title>
        <authorList>
            <consortium name="The Broad Institute Genomics Platform"/>
            <consortium name="The Broad Institute Genome Sequencing Center for Infectious Disease"/>
            <person name="Wu L."/>
            <person name="Ma J."/>
        </authorList>
    </citation>
    <scope>NUCLEOTIDE SEQUENCE [LARGE SCALE GENOMIC DNA]</scope>
    <source>
        <strain evidence="3">JCM 17326</strain>
    </source>
</reference>
<dbReference type="Gene3D" id="3.10.180.10">
    <property type="entry name" value="2,3-Dihydroxybiphenyl 1,2-Dioxygenase, domain 1"/>
    <property type="match status" value="1"/>
</dbReference>
<evidence type="ECO:0000313" key="2">
    <source>
        <dbReference type="EMBL" id="GAA3581903.1"/>
    </source>
</evidence>
<name>A0ABP6YFN0_9ACTN</name>
<evidence type="ECO:0000313" key="3">
    <source>
        <dbReference type="Proteomes" id="UP001500630"/>
    </source>
</evidence>
<dbReference type="Pfam" id="PF13468">
    <property type="entry name" value="Glyoxalase_3"/>
    <property type="match status" value="1"/>
</dbReference>
<sequence length="316" mass="33076">MDHDITGLHHVGHLVHDMERALELYRRLGFVLPGPAYPVLGEPPEPFGVGNTHAYFPGNFIELVTVAGSGRVPDDARLMPLRAPEGALPRLKEAIRGTAANLESCLRRFEGVHILMFDSPDILGAAARLEGNGVGHGGVQAAQRPVETADGVRMEPVRYLELDGTGPGLVPEGRVGLAANSPEAAPDVPEHPNGAVALVECVLCVADGELDDAERRYESYLGRAAWRGAAGTRTFELAGPARVTLVAASALDGLLPGEAASALPGFVAYAVAVRDVAAAERLLRDAGLPVGKTASGEVFVPGRAAFGVAIVFRQIA</sequence>
<keyword evidence="3" id="KW-1185">Reference proteome</keyword>